<dbReference type="Pfam" id="PF00078">
    <property type="entry name" value="RVT_1"/>
    <property type="match status" value="1"/>
</dbReference>
<dbReference type="NCBIfam" id="NF041748">
    <property type="entry name" value="Drt3b"/>
    <property type="match status" value="1"/>
</dbReference>
<keyword evidence="3" id="KW-1185">Reference proteome</keyword>
<dbReference type="RefSeq" id="WP_406751587.1">
    <property type="nucleotide sequence ID" value="NZ_JBEWZH010000007.1"/>
</dbReference>
<dbReference type="CDD" id="cd01646">
    <property type="entry name" value="RT_Bac_retron_I"/>
    <property type="match status" value="1"/>
</dbReference>
<evidence type="ECO:0000259" key="1">
    <source>
        <dbReference type="PROSITE" id="PS50878"/>
    </source>
</evidence>
<name>A0ABW8RVI7_9BACT</name>
<keyword evidence="2" id="KW-0548">Nucleotidyltransferase</keyword>
<dbReference type="Proteomes" id="UP001623558">
    <property type="component" value="Unassembled WGS sequence"/>
</dbReference>
<gene>
    <name evidence="2" type="primary">drt3b</name>
    <name evidence="2" type="ORF">U0R11_10170</name>
</gene>
<dbReference type="EMBL" id="JBEWZH010000007">
    <property type="protein sequence ID" value="MFL0162756.1"/>
    <property type="molecule type" value="Genomic_DNA"/>
</dbReference>
<feature type="domain" description="Reverse transcriptase" evidence="1">
    <location>
        <begin position="80"/>
        <end position="376"/>
    </location>
</feature>
<keyword evidence="2" id="KW-0808">Transferase</keyword>
<accession>A0ABW8RVI7</accession>
<sequence length="685" mass="82171">MKKRKKKYIKYKKERVILSDVLPFEVPITFSNRNFYDFLLSCKIVVENEKIAILKNNTQTNQEIIKLLMGINSATPFINEKVNFEETKRDSIPFGYKIVHKENDFRELTIIHPKNQLAVIDFYDTYRDLILYYCNKSQFSIRRPYRISKYTYFKDRLHIEKLAEDNDEIVEQNDLEYENLKTFFVYKKYSNIHKFYESYQYHRCEKKFNYLFKFDISKCFDSIYTHSISWALLDKEIVKKYLADSKQTFGQRFDNLMQKLNYNETNGIVIGPEFSRIFSELILQEIDDQAKDELKLGGFHYKKDYEIFRYVDDYFIFYNDESTKEKIITTFRLRLRDFKLSLNDSKSIQYKKPIITEITIAKQKINDLLNTISYKIEDFEEGLEEDGITTIKKKKGKVYINSNSLITKFKTIIFEAKIDYKDILNYTFTIIERKLNTLVKNYFKIINEKNTEKDFINALLELLDFVFFLYSVSPRVNTTIKLCRILRIVTTILNHKDEFNFDFKHLVFKKIYDNIIFTLYKNKTVSHAQVETLYLLIALGELGNKYWLTEDVLASYLRIDNKDSNFYSKTELNYFSLVVSLFYMKDKVRFKKLRDFILHKLVEKFENVSYVDRIKKAELILLLFDIIAYPYINIDTIKRKVLALYNISDTSLQTNIINARNNWFTNWSDFDFGKALDAKQSQEVY</sequence>
<evidence type="ECO:0000313" key="2">
    <source>
        <dbReference type="EMBL" id="MFL0162756.1"/>
    </source>
</evidence>
<keyword evidence="2" id="KW-0695">RNA-directed DNA polymerase</keyword>
<reference evidence="2 3" key="1">
    <citation type="submission" date="2024-07" db="EMBL/GenBank/DDBJ databases">
        <authorList>
            <person name="Pitt A."/>
            <person name="Hahn M.W."/>
        </authorList>
    </citation>
    <scope>NUCLEOTIDE SEQUENCE [LARGE SCALE GENOMIC DNA]</scope>
    <source>
        <strain evidence="2 3">1-SAACH-A3</strain>
    </source>
</reference>
<dbReference type="PROSITE" id="PS50878">
    <property type="entry name" value="RT_POL"/>
    <property type="match status" value="1"/>
</dbReference>
<dbReference type="InterPro" id="IPR000477">
    <property type="entry name" value="RT_dom"/>
</dbReference>
<protein>
    <submittedName>
        <fullName evidence="2">Antiviral reverse transcriptase Drt3b</fullName>
    </submittedName>
</protein>
<evidence type="ECO:0000313" key="3">
    <source>
        <dbReference type="Proteomes" id="UP001623558"/>
    </source>
</evidence>
<dbReference type="GO" id="GO:0003964">
    <property type="term" value="F:RNA-directed DNA polymerase activity"/>
    <property type="evidence" value="ECO:0007669"/>
    <property type="project" value="UniProtKB-KW"/>
</dbReference>
<comment type="caution">
    <text evidence="2">The sequence shown here is derived from an EMBL/GenBank/DDBJ whole genome shotgun (WGS) entry which is preliminary data.</text>
</comment>
<organism evidence="2 3">
    <name type="scientific">Aquirufa salirivi</name>
    <dbReference type="NCBI Taxonomy" id="3104729"/>
    <lineage>
        <taxon>Bacteria</taxon>
        <taxon>Pseudomonadati</taxon>
        <taxon>Bacteroidota</taxon>
        <taxon>Cytophagia</taxon>
        <taxon>Cytophagales</taxon>
        <taxon>Flectobacillaceae</taxon>
        <taxon>Aquirufa</taxon>
    </lineage>
</organism>
<proteinExistence type="predicted"/>